<dbReference type="Proteomes" id="UP000614350">
    <property type="component" value="Unassembled WGS sequence"/>
</dbReference>
<dbReference type="GO" id="GO:0000492">
    <property type="term" value="P:box C/D snoRNP assembly"/>
    <property type="evidence" value="ECO:0007669"/>
    <property type="project" value="TreeGrafter"/>
</dbReference>
<keyword evidence="6" id="KW-0862">Zinc</keyword>
<dbReference type="GO" id="GO:0000463">
    <property type="term" value="P:maturation of LSU-rRNA from tricistronic rRNA transcript (SSU-rRNA, 5.8S rRNA, LSU-rRNA)"/>
    <property type="evidence" value="ECO:0007669"/>
    <property type="project" value="TreeGrafter"/>
</dbReference>
<evidence type="ECO:0000256" key="3">
    <source>
        <dbReference type="ARBA" id="ARBA00022553"/>
    </source>
</evidence>
<gene>
    <name evidence="15" type="ORF">HZH66_005800</name>
</gene>
<name>A0A834K7F8_VESVU</name>
<protein>
    <recommendedName>
        <fullName evidence="11">Box C/D snoRNA protein 1</fullName>
    </recommendedName>
    <alternativeName>
        <fullName evidence="12">Zinc finger HIT domain-containing protein 6</fullName>
    </alternativeName>
</protein>
<keyword evidence="5 13" id="KW-0863">Zinc-finger</keyword>
<evidence type="ECO:0000256" key="13">
    <source>
        <dbReference type="PROSITE-ProRule" id="PRU00453"/>
    </source>
</evidence>
<keyword evidence="16" id="KW-1185">Reference proteome</keyword>
<organism evidence="15 16">
    <name type="scientific">Vespula vulgaris</name>
    <name type="common">Yellow jacket</name>
    <name type="synonym">Wasp</name>
    <dbReference type="NCBI Taxonomy" id="7454"/>
    <lineage>
        <taxon>Eukaryota</taxon>
        <taxon>Metazoa</taxon>
        <taxon>Ecdysozoa</taxon>
        <taxon>Arthropoda</taxon>
        <taxon>Hexapoda</taxon>
        <taxon>Insecta</taxon>
        <taxon>Pterygota</taxon>
        <taxon>Neoptera</taxon>
        <taxon>Endopterygota</taxon>
        <taxon>Hymenoptera</taxon>
        <taxon>Apocrita</taxon>
        <taxon>Aculeata</taxon>
        <taxon>Vespoidea</taxon>
        <taxon>Vespidae</taxon>
        <taxon>Vespinae</taxon>
        <taxon>Vespula</taxon>
    </lineage>
</organism>
<dbReference type="PANTHER" id="PTHR13483:SF3">
    <property type="entry name" value="BOX C_D SNORNA PROTEIN 1"/>
    <property type="match status" value="1"/>
</dbReference>
<keyword evidence="2" id="KW-0690">Ribosome biogenesis</keyword>
<dbReference type="InterPro" id="IPR007529">
    <property type="entry name" value="Znf_HIT"/>
</dbReference>
<evidence type="ECO:0000313" key="16">
    <source>
        <dbReference type="Proteomes" id="UP000614350"/>
    </source>
</evidence>
<dbReference type="FunFam" id="3.30.60.190:FF:000001">
    <property type="entry name" value="box C/D snoRNA protein 1"/>
    <property type="match status" value="1"/>
</dbReference>
<dbReference type="GO" id="GO:0008270">
    <property type="term" value="F:zinc ion binding"/>
    <property type="evidence" value="ECO:0007669"/>
    <property type="project" value="UniProtKB-UniRule"/>
</dbReference>
<dbReference type="InterPro" id="IPR051639">
    <property type="entry name" value="BCD1"/>
</dbReference>
<sequence>MATSNVKLEKCEVCSANKAKYTCPKCEVRTCCLVCVNIHKKELECDGIRDRMKFKPLSSFTDLDLLNDYRLLEEVGRSVDKFKKNPLKKCTRNIDLPVHLNRLRIGVYNRKVNFHFMPQHFTKHKKNTTFLKWKTNELFWRIEWLFPQADNIIQVTERALETVRLSTLLEQVLYPLNAMEEKSDIEKLNLKLSLNDKLQFYQAADLNGLKVLLKAEKITKSDIRFHELDITLTLKENLENKTIIEFPTLYVVLKDHVDMYEIIDTDDEEIYPKKNCGQKRRWSYTDKDKGEIQDINKPVNYFFNTTSIESDDEELDIANNIEQNTEDKTRKCSFNIPNYDELIKTNYK</sequence>
<proteinExistence type="inferred from homology"/>
<reference evidence="15" key="1">
    <citation type="journal article" date="2020" name="G3 (Bethesda)">
        <title>High-Quality Assemblies for Three Invasive Social Wasps from the &lt;i&gt;Vespula&lt;/i&gt; Genus.</title>
        <authorList>
            <person name="Harrop T.W.R."/>
            <person name="Guhlin J."/>
            <person name="McLaughlin G.M."/>
            <person name="Permina E."/>
            <person name="Stockwell P."/>
            <person name="Gilligan J."/>
            <person name="Le Lec M.F."/>
            <person name="Gruber M.A.M."/>
            <person name="Quinn O."/>
            <person name="Lovegrove M."/>
            <person name="Duncan E.J."/>
            <person name="Remnant E.J."/>
            <person name="Van Eeckhoven J."/>
            <person name="Graham B."/>
            <person name="Knapp R.A."/>
            <person name="Langford K.W."/>
            <person name="Kronenberg Z."/>
            <person name="Press M.O."/>
            <person name="Eacker S.M."/>
            <person name="Wilson-Rankin E.E."/>
            <person name="Purcell J."/>
            <person name="Lester P.J."/>
            <person name="Dearden P.K."/>
        </authorList>
    </citation>
    <scope>NUCLEOTIDE SEQUENCE</scope>
    <source>
        <strain evidence="15">Marl-1</strain>
    </source>
</reference>
<dbReference type="PANTHER" id="PTHR13483">
    <property type="entry name" value="BOX C_D SNORNA PROTEIN 1-RELATED"/>
    <property type="match status" value="1"/>
</dbReference>
<dbReference type="Pfam" id="PF04438">
    <property type="entry name" value="zf-HIT"/>
    <property type="match status" value="1"/>
</dbReference>
<evidence type="ECO:0000256" key="5">
    <source>
        <dbReference type="ARBA" id="ARBA00022771"/>
    </source>
</evidence>
<evidence type="ECO:0000256" key="12">
    <source>
        <dbReference type="ARBA" id="ARBA00077531"/>
    </source>
</evidence>
<comment type="subunit">
    <text evidence="10">Interacts with FBL, SNU13, NOP58, NUFIP1, RUVBL1, RUVBL2 and TAF9. Interacts (via HIT-type zinc finger) with the RUVBL1/RUVBL2 complex in the presence of ADP.</text>
</comment>
<accession>A0A834K7F8</accession>
<keyword evidence="4" id="KW-0479">Metal-binding</keyword>
<keyword evidence="7" id="KW-0832">Ubl conjugation</keyword>
<comment type="similarity">
    <text evidence="9">Belongs to the BCD1 family.</text>
</comment>
<evidence type="ECO:0000256" key="8">
    <source>
        <dbReference type="ARBA" id="ARBA00049598"/>
    </source>
</evidence>
<evidence type="ECO:0000313" key="15">
    <source>
        <dbReference type="EMBL" id="KAF7400616.1"/>
    </source>
</evidence>
<evidence type="ECO:0000256" key="1">
    <source>
        <dbReference type="ARBA" id="ARBA00022499"/>
    </source>
</evidence>
<evidence type="ECO:0000256" key="7">
    <source>
        <dbReference type="ARBA" id="ARBA00022843"/>
    </source>
</evidence>
<dbReference type="SUPFAM" id="SSF144232">
    <property type="entry name" value="HIT/MYND zinc finger-like"/>
    <property type="match status" value="1"/>
</dbReference>
<dbReference type="CDD" id="cd23023">
    <property type="entry name" value="zf-HIT_BCD1"/>
    <property type="match status" value="1"/>
</dbReference>
<evidence type="ECO:0000259" key="14">
    <source>
        <dbReference type="PROSITE" id="PS51083"/>
    </source>
</evidence>
<comment type="caution">
    <text evidence="15">The sequence shown here is derived from an EMBL/GenBank/DDBJ whole genome shotgun (WGS) entry which is preliminary data.</text>
</comment>
<dbReference type="PROSITE" id="PS51083">
    <property type="entry name" value="ZF_HIT"/>
    <property type="match status" value="1"/>
</dbReference>
<feature type="domain" description="HIT-type" evidence="14">
    <location>
        <begin position="11"/>
        <end position="45"/>
    </location>
</feature>
<comment type="function">
    <text evidence="8">Required for box C/D snoRNAs accumulation involved in snoRNA processing, snoRNA transport to the nucleolus and ribosome biogenesis.</text>
</comment>
<dbReference type="GO" id="GO:0005634">
    <property type="term" value="C:nucleus"/>
    <property type="evidence" value="ECO:0007669"/>
    <property type="project" value="TreeGrafter"/>
</dbReference>
<keyword evidence="3" id="KW-0597">Phosphoprotein</keyword>
<evidence type="ECO:0000256" key="4">
    <source>
        <dbReference type="ARBA" id="ARBA00022723"/>
    </source>
</evidence>
<evidence type="ECO:0000256" key="11">
    <source>
        <dbReference type="ARBA" id="ARBA00068630"/>
    </source>
</evidence>
<evidence type="ECO:0000256" key="9">
    <source>
        <dbReference type="ARBA" id="ARBA00049654"/>
    </source>
</evidence>
<evidence type="ECO:0000256" key="10">
    <source>
        <dbReference type="ARBA" id="ARBA00061949"/>
    </source>
</evidence>
<dbReference type="Gene3D" id="3.30.60.190">
    <property type="match status" value="1"/>
</dbReference>
<keyword evidence="1" id="KW-1017">Isopeptide bond</keyword>
<dbReference type="AlphaFoldDB" id="A0A834K7F8"/>
<dbReference type="InterPro" id="IPR057721">
    <property type="entry name" value="BCD1_alpha/beta"/>
</dbReference>
<dbReference type="GO" id="GO:0070761">
    <property type="term" value="C:pre-snoRNP complex"/>
    <property type="evidence" value="ECO:0007669"/>
    <property type="project" value="TreeGrafter"/>
</dbReference>
<evidence type="ECO:0000256" key="6">
    <source>
        <dbReference type="ARBA" id="ARBA00022833"/>
    </source>
</evidence>
<evidence type="ECO:0000256" key="2">
    <source>
        <dbReference type="ARBA" id="ARBA00022517"/>
    </source>
</evidence>
<dbReference type="Pfam" id="PF25790">
    <property type="entry name" value="BCD1"/>
    <property type="match status" value="1"/>
</dbReference>
<dbReference type="GO" id="GO:0048254">
    <property type="term" value="P:snoRNA localization"/>
    <property type="evidence" value="ECO:0007669"/>
    <property type="project" value="TreeGrafter"/>
</dbReference>
<dbReference type="EMBL" id="JACSEA010000005">
    <property type="protein sequence ID" value="KAF7400616.1"/>
    <property type="molecule type" value="Genomic_DNA"/>
</dbReference>